<reference evidence="1" key="1">
    <citation type="journal article" date="2014" name="Int. J. Syst. Evol. Microbiol.">
        <title>Complete genome sequence of Corynebacterium casei LMG S-19264T (=DSM 44701T), isolated from a smear-ripened cheese.</title>
        <authorList>
            <consortium name="US DOE Joint Genome Institute (JGI-PGF)"/>
            <person name="Walter F."/>
            <person name="Albersmeier A."/>
            <person name="Kalinowski J."/>
            <person name="Ruckert C."/>
        </authorList>
    </citation>
    <scope>NUCLEOTIDE SEQUENCE</scope>
    <source>
        <strain evidence="1">CGMCC 1.3617</strain>
    </source>
</reference>
<organism evidence="1 2">
    <name type="scientific">Neoroseomonas lacus</name>
    <dbReference type="NCBI Taxonomy" id="287609"/>
    <lineage>
        <taxon>Bacteria</taxon>
        <taxon>Pseudomonadati</taxon>
        <taxon>Pseudomonadota</taxon>
        <taxon>Alphaproteobacteria</taxon>
        <taxon>Acetobacterales</taxon>
        <taxon>Acetobacteraceae</taxon>
        <taxon>Neoroseomonas</taxon>
    </lineage>
</organism>
<evidence type="ECO:0000313" key="2">
    <source>
        <dbReference type="Proteomes" id="UP000661507"/>
    </source>
</evidence>
<accession>A0A917K852</accession>
<proteinExistence type="predicted"/>
<protein>
    <submittedName>
        <fullName evidence="1">Uncharacterized protein</fullName>
    </submittedName>
</protein>
<dbReference type="EMBL" id="BMKW01000002">
    <property type="protein sequence ID" value="GGJ04600.1"/>
    <property type="molecule type" value="Genomic_DNA"/>
</dbReference>
<evidence type="ECO:0000313" key="1">
    <source>
        <dbReference type="EMBL" id="GGJ04600.1"/>
    </source>
</evidence>
<dbReference type="Proteomes" id="UP000661507">
    <property type="component" value="Unassembled WGS sequence"/>
</dbReference>
<gene>
    <name evidence="1" type="ORF">GCM10011320_09360</name>
</gene>
<reference evidence="1" key="2">
    <citation type="submission" date="2020-09" db="EMBL/GenBank/DDBJ databases">
        <authorList>
            <person name="Sun Q."/>
            <person name="Zhou Y."/>
        </authorList>
    </citation>
    <scope>NUCLEOTIDE SEQUENCE</scope>
    <source>
        <strain evidence="1">CGMCC 1.3617</strain>
    </source>
</reference>
<name>A0A917K852_9PROT</name>
<comment type="caution">
    <text evidence="1">The sequence shown here is derived from an EMBL/GenBank/DDBJ whole genome shotgun (WGS) entry which is preliminary data.</text>
</comment>
<keyword evidence="2" id="KW-1185">Reference proteome</keyword>
<sequence>MTGRYLSTREFGRLLADLKIRENIFQDQILEFLECERMVVPVARIRWPRGMIVEDHDGIPDPPVTAEARAEADALMSALRRWRGPDAEAEAEHPLDVVGSPGASLITKDVAVEAFEAWELFRTEVPNPGHPGHFADGAVDTYYHDWQALLVADAVETGVRVIVDTRRTEVNTIVHNGSLAELQGFPKFREIPYWAPRGLTTGTRWSGYFDAAARTLEVRRRKLWSISLHHVGPPAPVSEIEQVDLDRAQRERALQALDALGATEDSVVEFIRYLCERWGEWRNRDRSLLAAEYRRQIALATNMAMTAYSLDRELLAQRVGRVTGHFGLTLDAVFPDWWRGARERLEQALQHSVLPNAPAAGALSLTSSDVTDLCDWLERRQSFRVALSIAEIIRRQFSGDPVDREALSKEVQSLGDAVELLLNDMFREVGVPMPDQLMAKMRRFWREDSEVSGLLTGNRGLVATWGETTRADQLLRIAAIPPGVPQRELGQTLLRVVLNRNVGTHQGTTSWTEPELHDATRDFLSAMMFCRKQMLLNPPRPTP</sequence>
<dbReference type="AlphaFoldDB" id="A0A917K852"/>
<dbReference type="RefSeq" id="WP_188965766.1">
    <property type="nucleotide sequence ID" value="NZ_BMKW01000002.1"/>
</dbReference>